<protein>
    <submittedName>
        <fullName evidence="1">Uncharacterized protein</fullName>
    </submittedName>
</protein>
<dbReference type="Proteomes" id="UP000093052">
    <property type="component" value="Chromosome"/>
</dbReference>
<dbReference type="AlphaFoldDB" id="A0AAN0YL27"/>
<accession>A0AAN0YL27</accession>
<sequence length="78" mass="8854">MQAIYEQCVKTNVKTKIMPMIEDLLTGKVEVSQFREVEVEDLLGRDPVELDIDSISEYITGYTVLIARARVSIGSEIY</sequence>
<proteinExistence type="predicted"/>
<dbReference type="PANTHER" id="PTHR43318">
    <property type="entry name" value="UDP-N-ACETYLGLUCOSAMINE 4,6-DEHYDRATASE"/>
    <property type="match status" value="1"/>
</dbReference>
<dbReference type="KEGG" id="ptl:AOT13_01470"/>
<dbReference type="InterPro" id="IPR051203">
    <property type="entry name" value="Polysaccharide_Synthase-Rel"/>
</dbReference>
<reference evidence="2" key="1">
    <citation type="journal article" date="2016" name="Genome Announc.">
        <title>Complete Genome Sequence of Geobacillus thermoglucosidasius NCIMB 11955, the Progenitor of a Bioethanol Production Strain.</title>
        <authorList>
            <person name="Sheng L."/>
            <person name="Zhang Y."/>
            <person name="Minton N.P."/>
        </authorList>
    </citation>
    <scope>NUCLEOTIDE SEQUENCE [LARGE SCALE GENOMIC DNA]</scope>
    <source>
        <strain evidence="2">NCIMB 11955</strain>
    </source>
</reference>
<organism evidence="1 2">
    <name type="scientific">Parageobacillus thermoglucosidasius</name>
    <name type="common">Geobacillus thermoglucosidasius</name>
    <dbReference type="NCBI Taxonomy" id="1426"/>
    <lineage>
        <taxon>Bacteria</taxon>
        <taxon>Bacillati</taxon>
        <taxon>Bacillota</taxon>
        <taxon>Bacilli</taxon>
        <taxon>Bacillales</taxon>
        <taxon>Anoxybacillaceae</taxon>
        <taxon>Parageobacillus</taxon>
    </lineage>
</organism>
<dbReference type="PANTHER" id="PTHR43318:SF1">
    <property type="entry name" value="POLYSACCHARIDE BIOSYNTHESIS PROTEIN EPSC-RELATED"/>
    <property type="match status" value="1"/>
</dbReference>
<gene>
    <name evidence="1" type="ORF">BCV53_01475</name>
</gene>
<keyword evidence="2" id="KW-1185">Reference proteome</keyword>
<evidence type="ECO:0000313" key="2">
    <source>
        <dbReference type="Proteomes" id="UP000093052"/>
    </source>
</evidence>
<dbReference type="EMBL" id="CP016622">
    <property type="protein sequence ID" value="ANZ28898.1"/>
    <property type="molecule type" value="Genomic_DNA"/>
</dbReference>
<name>A0AAN0YL27_PARTM</name>
<evidence type="ECO:0000313" key="1">
    <source>
        <dbReference type="EMBL" id="ANZ28898.1"/>
    </source>
</evidence>
<dbReference type="Gene3D" id="3.40.50.720">
    <property type="entry name" value="NAD(P)-binding Rossmann-like Domain"/>
    <property type="match status" value="1"/>
</dbReference>